<name>F9YBN6_KETVW</name>
<geneLocation type="plasmid" evidence="2">
    <name>pKVU_200</name>
</geneLocation>
<organism evidence="1 2">
    <name type="scientific">Ketogulonicigenium vulgare (strain WSH-001)</name>
    <dbReference type="NCBI Taxonomy" id="759362"/>
    <lineage>
        <taxon>Bacteria</taxon>
        <taxon>Pseudomonadati</taxon>
        <taxon>Pseudomonadota</taxon>
        <taxon>Alphaproteobacteria</taxon>
        <taxon>Rhodobacterales</taxon>
        <taxon>Roseobacteraceae</taxon>
        <taxon>Ketogulonicigenium</taxon>
    </lineage>
</organism>
<dbReference type="EMBL" id="CP002020">
    <property type="protein sequence ID" value="AEM42788.1"/>
    <property type="molecule type" value="Genomic_DNA"/>
</dbReference>
<accession>F9YBN6</accession>
<reference evidence="1 2" key="1">
    <citation type="journal article" date="2011" name="J. Bacteriol.">
        <title>Complete genome sequence of the industrial strain Ketogulonicigenium vulgare WSH-001.</title>
        <authorList>
            <person name="Liu L."/>
            <person name="Li Y."/>
            <person name="Zhang J."/>
            <person name="Zhou Z."/>
            <person name="Liu J."/>
            <person name="Li X."/>
            <person name="Zhou J."/>
            <person name="Du G."/>
            <person name="Wang L."/>
            <person name="Chen J."/>
        </authorList>
    </citation>
    <scope>NUCLEOTIDE SEQUENCE [LARGE SCALE GENOMIC DNA]</scope>
    <source>
        <strain evidence="1 2">WSH-001</strain>
        <plasmid evidence="2">pKVU_200</plasmid>
    </source>
</reference>
<dbReference type="KEGG" id="kvl:KVU_PB0110"/>
<evidence type="ECO:0000313" key="1">
    <source>
        <dbReference type="EMBL" id="AEM42788.1"/>
    </source>
</evidence>
<evidence type="ECO:0000313" key="2">
    <source>
        <dbReference type="Proteomes" id="UP000000692"/>
    </source>
</evidence>
<keyword evidence="2" id="KW-1185">Reference proteome</keyword>
<dbReference type="Proteomes" id="UP000000692">
    <property type="component" value="Plasmid 2"/>
</dbReference>
<keyword evidence="1" id="KW-0614">Plasmid</keyword>
<gene>
    <name evidence="1" type="ordered locus">KVU_PB0110</name>
</gene>
<proteinExistence type="predicted"/>
<protein>
    <submittedName>
        <fullName evidence="1">Uncharacterized protein</fullName>
    </submittedName>
</protein>
<dbReference type="AlphaFoldDB" id="F9YBN6"/>
<sequence>MFWFAHTGTLLFKNLYFHWNQTPVAALGSQEIIQFYCERPMRPTGTVSAQHIE</sequence>
<dbReference type="HOGENOM" id="CLU_3062418_0_0_5"/>